<feature type="compositionally biased region" description="Acidic residues" evidence="1">
    <location>
        <begin position="189"/>
        <end position="202"/>
    </location>
</feature>
<proteinExistence type="predicted"/>
<dbReference type="AlphaFoldDB" id="A0A9J7EP73"/>
<reference evidence="3" key="1">
    <citation type="submission" date="2025-08" db="UniProtKB">
        <authorList>
            <consortium name="RefSeq"/>
        </authorList>
    </citation>
    <scope>IDENTIFICATION</scope>
    <source>
        <strain evidence="3">Ishihara</strain>
        <tissue evidence="3">Whole body</tissue>
    </source>
</reference>
<dbReference type="OrthoDB" id="6746758at2759"/>
<evidence type="ECO:0000313" key="3">
    <source>
        <dbReference type="RefSeq" id="XP_022834714.1"/>
    </source>
</evidence>
<gene>
    <name evidence="3" type="primary">LOC111362294</name>
</gene>
<accession>A0A9J7EP73</accession>
<sequence length="287" mass="32092">MSTPAAKSRMKKIMQLITPPLPAQESYPETAFTENIQQDTESVLDSYLPPGNNNETDIESILSGATSPSIVDFICNTDLNFEQNTNSCTILPSTKLVEYSDSDTDNSYTLMDLDNQNEIPHVDITKNGQTNLEDPAMSTFFNRLIEPSTSSLSDQQEQNVLRKSFESHNVSDYIDSEDSWKPASSSSGSDEDESAQQIEEETNVGKRGYRKIKHLPKRLLSKKNRSAAMGKSVQPNPCMNKRCGNSCASKFTEDDRTNIFENYWGLGCAKRQKDFLLSCAKEKPIGR</sequence>
<evidence type="ECO:0000313" key="2">
    <source>
        <dbReference type="Proteomes" id="UP000301870"/>
    </source>
</evidence>
<dbReference type="RefSeq" id="XP_022834714.1">
    <property type="nucleotide sequence ID" value="XM_022978946.1"/>
</dbReference>
<keyword evidence="2" id="KW-1185">Reference proteome</keyword>
<evidence type="ECO:0000256" key="1">
    <source>
        <dbReference type="SAM" id="MobiDB-lite"/>
    </source>
</evidence>
<organism evidence="2 3">
    <name type="scientific">Spodoptera litura</name>
    <name type="common">Asian cotton leafworm</name>
    <dbReference type="NCBI Taxonomy" id="69820"/>
    <lineage>
        <taxon>Eukaryota</taxon>
        <taxon>Metazoa</taxon>
        <taxon>Ecdysozoa</taxon>
        <taxon>Arthropoda</taxon>
        <taxon>Hexapoda</taxon>
        <taxon>Insecta</taxon>
        <taxon>Pterygota</taxon>
        <taxon>Neoptera</taxon>
        <taxon>Endopterygota</taxon>
        <taxon>Lepidoptera</taxon>
        <taxon>Glossata</taxon>
        <taxon>Ditrysia</taxon>
        <taxon>Noctuoidea</taxon>
        <taxon>Noctuidae</taxon>
        <taxon>Amphipyrinae</taxon>
        <taxon>Spodoptera</taxon>
    </lineage>
</organism>
<dbReference type="Proteomes" id="UP000301870">
    <property type="component" value="Unplaced"/>
</dbReference>
<feature type="region of interest" description="Disordered" evidence="1">
    <location>
        <begin position="174"/>
        <end position="210"/>
    </location>
</feature>
<name>A0A9J7EP73_SPOLT</name>
<dbReference type="KEGG" id="sliu:111362294"/>
<protein>
    <submittedName>
        <fullName evidence="3">Uncharacterized protein LOC111362294</fullName>
    </submittedName>
</protein>
<dbReference type="GeneID" id="111362294"/>